<evidence type="ECO:0000256" key="4">
    <source>
        <dbReference type="ARBA" id="ARBA00022927"/>
    </source>
</evidence>
<name>A0A1B3SJ82_9MOLU</name>
<organism evidence="10 11">
    <name type="scientific">Spiroplasma helicoides</name>
    <dbReference type="NCBI Taxonomy" id="216938"/>
    <lineage>
        <taxon>Bacteria</taxon>
        <taxon>Bacillati</taxon>
        <taxon>Mycoplasmatota</taxon>
        <taxon>Mollicutes</taxon>
        <taxon>Entomoplasmatales</taxon>
        <taxon>Spiroplasmataceae</taxon>
        <taxon>Spiroplasma</taxon>
    </lineage>
</organism>
<dbReference type="KEGG" id="shj:SHELI_v1c00340"/>
<evidence type="ECO:0000256" key="5">
    <source>
        <dbReference type="ARBA" id="ARBA00022989"/>
    </source>
</evidence>
<accession>A0A1B3SJ82</accession>
<keyword evidence="3 9" id="KW-0812">Transmembrane</keyword>
<evidence type="ECO:0000256" key="1">
    <source>
        <dbReference type="ARBA" id="ARBA00004370"/>
    </source>
</evidence>
<feature type="coiled-coil region" evidence="8">
    <location>
        <begin position="5"/>
        <end position="39"/>
    </location>
</feature>
<dbReference type="GO" id="GO:0006605">
    <property type="term" value="P:protein targeting"/>
    <property type="evidence" value="ECO:0007669"/>
    <property type="project" value="InterPro"/>
</dbReference>
<keyword evidence="7 9" id="KW-0472">Membrane</keyword>
<dbReference type="GO" id="GO:0016020">
    <property type="term" value="C:membrane"/>
    <property type="evidence" value="ECO:0007669"/>
    <property type="project" value="UniProtKB-SubCell"/>
</dbReference>
<evidence type="ECO:0000313" key="10">
    <source>
        <dbReference type="EMBL" id="AOG59989.1"/>
    </source>
</evidence>
<keyword evidence="8" id="KW-0175">Coiled coil</keyword>
<keyword evidence="11" id="KW-1185">Reference proteome</keyword>
<dbReference type="InterPro" id="IPR001901">
    <property type="entry name" value="Translocase_SecE/Sec61-g"/>
</dbReference>
<dbReference type="InterPro" id="IPR005807">
    <property type="entry name" value="SecE_bac"/>
</dbReference>
<reference evidence="10 11" key="1">
    <citation type="submission" date="2016-08" db="EMBL/GenBank/DDBJ databases">
        <title>Complete genome sequence of Spiroplasma helicoides TABS-2 (DSM 22551).</title>
        <authorList>
            <person name="Shen W.-Y."/>
            <person name="Lo W.-S."/>
            <person name="Lai Y.-C."/>
            <person name="Kuo C.-H."/>
        </authorList>
    </citation>
    <scope>NUCLEOTIDE SEQUENCE [LARGE SCALE GENOMIC DNA]</scope>
    <source>
        <strain evidence="10 11">TABS-2</strain>
    </source>
</reference>
<feature type="transmembrane region" description="Helical" evidence="9">
    <location>
        <begin position="106"/>
        <end position="123"/>
    </location>
</feature>
<dbReference type="STRING" id="216938.SHELI_v1c00340"/>
<evidence type="ECO:0000313" key="11">
    <source>
        <dbReference type="Proteomes" id="UP000094378"/>
    </source>
</evidence>
<evidence type="ECO:0000256" key="2">
    <source>
        <dbReference type="ARBA" id="ARBA00022448"/>
    </source>
</evidence>
<evidence type="ECO:0000256" key="8">
    <source>
        <dbReference type="SAM" id="Coils"/>
    </source>
</evidence>
<dbReference type="GO" id="GO:0006886">
    <property type="term" value="P:intracellular protein transport"/>
    <property type="evidence" value="ECO:0007669"/>
    <property type="project" value="InterPro"/>
</dbReference>
<evidence type="ECO:0000256" key="9">
    <source>
        <dbReference type="SAM" id="Phobius"/>
    </source>
</evidence>
<proteinExistence type="predicted"/>
<keyword evidence="6" id="KW-0811">Translocation</keyword>
<keyword evidence="5 9" id="KW-1133">Transmembrane helix</keyword>
<dbReference type="EMBL" id="CP017015">
    <property type="protein sequence ID" value="AOG59989.1"/>
    <property type="molecule type" value="Genomic_DNA"/>
</dbReference>
<comment type="subcellular location">
    <subcellularLocation>
        <location evidence="1">Membrane</location>
    </subcellularLocation>
</comment>
<keyword evidence="4" id="KW-0653">Protein transport</keyword>
<dbReference type="Gene3D" id="1.20.5.1030">
    <property type="entry name" value="Preprotein translocase secy subunit"/>
    <property type="match status" value="1"/>
</dbReference>
<evidence type="ECO:0000256" key="6">
    <source>
        <dbReference type="ARBA" id="ARBA00023010"/>
    </source>
</evidence>
<dbReference type="InterPro" id="IPR038379">
    <property type="entry name" value="SecE_sf"/>
</dbReference>
<gene>
    <name evidence="10" type="primary">secE</name>
    <name evidence="10" type="ORF">SHELI_v1c00340</name>
</gene>
<sequence>MKDKNPKAEAKAAKIQEKLKKREEALEAKRIKKQQKDEEMKALYQAFDADKGLTREERVQKARKVKVKKHKEKVNLKLAFKEAPIKMLKEINKIKWSSRKNLGQKFSWVVVFLLVFALFFYGVDTGLKYLFQVLKII</sequence>
<dbReference type="NCBIfam" id="TIGR00964">
    <property type="entry name" value="secE_bact"/>
    <property type="match status" value="1"/>
</dbReference>
<dbReference type="Proteomes" id="UP000094378">
    <property type="component" value="Chromosome"/>
</dbReference>
<protein>
    <submittedName>
        <fullName evidence="10">Preprotein translocase subunit SecE</fullName>
    </submittedName>
</protein>
<dbReference type="RefSeq" id="WP_069115770.1">
    <property type="nucleotide sequence ID" value="NZ_CP017015.1"/>
</dbReference>
<evidence type="ECO:0000256" key="3">
    <source>
        <dbReference type="ARBA" id="ARBA00022692"/>
    </source>
</evidence>
<evidence type="ECO:0000256" key="7">
    <source>
        <dbReference type="ARBA" id="ARBA00023136"/>
    </source>
</evidence>
<dbReference type="Pfam" id="PF00584">
    <property type="entry name" value="SecE"/>
    <property type="match status" value="1"/>
</dbReference>
<keyword evidence="2" id="KW-0813">Transport</keyword>
<dbReference type="AlphaFoldDB" id="A0A1B3SJ82"/>
<dbReference type="GO" id="GO:0008320">
    <property type="term" value="F:protein transmembrane transporter activity"/>
    <property type="evidence" value="ECO:0007669"/>
    <property type="project" value="InterPro"/>
</dbReference>
<dbReference type="OrthoDB" id="401222at2"/>
<dbReference type="GO" id="GO:0009306">
    <property type="term" value="P:protein secretion"/>
    <property type="evidence" value="ECO:0007669"/>
    <property type="project" value="InterPro"/>
</dbReference>